<dbReference type="GO" id="GO:0005737">
    <property type="term" value="C:cytoplasm"/>
    <property type="evidence" value="ECO:0007669"/>
    <property type="project" value="UniProtKB-SubCell"/>
</dbReference>
<evidence type="ECO:0000256" key="3">
    <source>
        <dbReference type="ARBA" id="ARBA00011424"/>
    </source>
</evidence>
<keyword evidence="7 10" id="KW-0479">Metal-binding</keyword>
<feature type="active site" description="Proton acceptor" evidence="7 8">
    <location>
        <position position="180"/>
    </location>
</feature>
<dbReference type="RefSeq" id="WP_038453492.1">
    <property type="nucleotide sequence ID" value="NZ_CP009043.1"/>
</dbReference>
<keyword evidence="7" id="KW-0963">Cytoplasm</keyword>
<evidence type="ECO:0000256" key="6">
    <source>
        <dbReference type="ARBA" id="ARBA00056497"/>
    </source>
</evidence>
<dbReference type="PIRSF" id="PIRSF000388">
    <property type="entry name" value="Pantoate_hydroxy_MeTrfase"/>
    <property type="match status" value="1"/>
</dbReference>
<feature type="binding site" evidence="7 10">
    <location>
        <position position="43"/>
    </location>
    <ligand>
        <name>Mg(2+)</name>
        <dbReference type="ChEBI" id="CHEBI:18420"/>
    </ligand>
</feature>
<comment type="catalytic activity">
    <reaction evidence="7">
        <text>(6R)-5,10-methylene-5,6,7,8-tetrahydrofolate + 3-methyl-2-oxobutanoate + H2O = 2-dehydropantoate + (6S)-5,6,7,8-tetrahydrofolate</text>
        <dbReference type="Rhea" id="RHEA:11824"/>
        <dbReference type="ChEBI" id="CHEBI:11561"/>
        <dbReference type="ChEBI" id="CHEBI:11851"/>
        <dbReference type="ChEBI" id="CHEBI:15377"/>
        <dbReference type="ChEBI" id="CHEBI:15636"/>
        <dbReference type="ChEBI" id="CHEBI:57453"/>
        <dbReference type="EC" id="2.1.2.11"/>
    </reaction>
</comment>
<dbReference type="HAMAP" id="MF_00156">
    <property type="entry name" value="PanB"/>
    <property type="match status" value="1"/>
</dbReference>
<dbReference type="GO" id="GO:0032259">
    <property type="term" value="P:methylation"/>
    <property type="evidence" value="ECO:0007669"/>
    <property type="project" value="UniProtKB-KW"/>
</dbReference>
<dbReference type="FunFam" id="3.20.20.60:FF:000003">
    <property type="entry name" value="3-methyl-2-oxobutanoate hydroxymethyltransferase"/>
    <property type="match status" value="1"/>
</dbReference>
<dbReference type="Pfam" id="PF02548">
    <property type="entry name" value="Pantoate_transf"/>
    <property type="match status" value="1"/>
</dbReference>
<reference evidence="12" key="1">
    <citation type="journal article" date="2014" name="Genome Announc.">
        <title>Complete Genome Sequence of Campylobacter iguaniorum Strain 1485ET, Isolated from a Bearded Dragon (Pogona vitticeps).</title>
        <authorList>
            <person name="Gilbert M.J."/>
            <person name="Miller W.G."/>
            <person name="Yee E."/>
            <person name="Kik M."/>
            <person name="Wagenaar J.A."/>
            <person name="Duim B."/>
        </authorList>
    </citation>
    <scope>NUCLEOTIDE SEQUENCE [LARGE SCALE GENOMIC DNA]</scope>
    <source>
        <strain evidence="12">1485E</strain>
    </source>
</reference>
<feature type="binding site" evidence="7 9">
    <location>
        <position position="111"/>
    </location>
    <ligand>
        <name>3-methyl-2-oxobutanoate</name>
        <dbReference type="ChEBI" id="CHEBI:11851"/>
    </ligand>
</feature>
<dbReference type="PANTHER" id="PTHR20881:SF0">
    <property type="entry name" value="3-METHYL-2-OXOBUTANOATE HYDROXYMETHYLTRANSFERASE"/>
    <property type="match status" value="1"/>
</dbReference>
<comment type="similarity">
    <text evidence="2 7">Belongs to the PanB family.</text>
</comment>
<dbReference type="GO" id="GO:0003864">
    <property type="term" value="F:3-methyl-2-oxobutanoate hydroxymethyltransferase activity"/>
    <property type="evidence" value="ECO:0007669"/>
    <property type="project" value="UniProtKB-UniRule"/>
</dbReference>
<dbReference type="GO" id="GO:0000287">
    <property type="term" value="F:magnesium ion binding"/>
    <property type="evidence" value="ECO:0007669"/>
    <property type="project" value="TreeGrafter"/>
</dbReference>
<keyword evidence="4 7" id="KW-0566">Pantothenate biosynthesis</keyword>
<dbReference type="eggNOG" id="COG0413">
    <property type="taxonomic scope" value="Bacteria"/>
</dbReference>
<evidence type="ECO:0000256" key="10">
    <source>
        <dbReference type="PIRSR" id="PIRSR000388-3"/>
    </source>
</evidence>
<gene>
    <name evidence="7 11" type="primary">panB</name>
    <name evidence="11" type="ORF">CIG1485E_0564</name>
</gene>
<feature type="binding site" evidence="7 10">
    <location>
        <position position="113"/>
    </location>
    <ligand>
        <name>Mg(2+)</name>
        <dbReference type="ChEBI" id="CHEBI:18420"/>
    </ligand>
</feature>
<feature type="binding site" evidence="7 9">
    <location>
        <position position="82"/>
    </location>
    <ligand>
        <name>3-methyl-2-oxobutanoate</name>
        <dbReference type="ChEBI" id="CHEBI:11851"/>
    </ligand>
</feature>
<dbReference type="PANTHER" id="PTHR20881">
    <property type="entry name" value="3-METHYL-2-OXOBUTANOATE HYDROXYMETHYLTRANSFERASE"/>
    <property type="match status" value="1"/>
</dbReference>
<dbReference type="Proteomes" id="UP000028486">
    <property type="component" value="Chromosome"/>
</dbReference>
<evidence type="ECO:0000313" key="12">
    <source>
        <dbReference type="Proteomes" id="UP000028486"/>
    </source>
</evidence>
<protein>
    <recommendedName>
        <fullName evidence="7">3-methyl-2-oxobutanoate hydroxymethyltransferase</fullName>
        <ecNumber evidence="7">2.1.2.11</ecNumber>
    </recommendedName>
    <alternativeName>
        <fullName evidence="7">Ketopantoate hydroxymethyltransferase</fullName>
        <shortName evidence="7">KPHMT</shortName>
    </alternativeName>
</protein>
<comment type="subcellular location">
    <subcellularLocation>
        <location evidence="7">Cytoplasm</location>
    </subcellularLocation>
</comment>
<keyword evidence="12" id="KW-1185">Reference proteome</keyword>
<dbReference type="Gene3D" id="3.20.20.60">
    <property type="entry name" value="Phosphoenolpyruvate-binding domains"/>
    <property type="match status" value="1"/>
</dbReference>
<comment type="pathway">
    <text evidence="1 7">Cofactor biosynthesis; (R)-pantothenate biosynthesis; (R)-pantoate from 3-methyl-2-oxobutanoate: step 1/2.</text>
</comment>
<dbReference type="EC" id="2.1.2.11" evidence="7"/>
<proteinExistence type="inferred from homology"/>
<dbReference type="UniPathway" id="UPA00028">
    <property type="reaction ID" value="UER00003"/>
</dbReference>
<keyword evidence="5 7" id="KW-0808">Transferase</keyword>
<keyword evidence="7 10" id="KW-0460">Magnesium</keyword>
<keyword evidence="11" id="KW-0489">Methyltransferase</keyword>
<feature type="binding site" evidence="7 10">
    <location>
        <position position="82"/>
    </location>
    <ligand>
        <name>Mg(2+)</name>
        <dbReference type="ChEBI" id="CHEBI:18420"/>
    </ligand>
</feature>
<feature type="binding site" evidence="7 9">
    <location>
        <begin position="43"/>
        <end position="44"/>
    </location>
    <ligand>
        <name>3-methyl-2-oxobutanoate</name>
        <dbReference type="ChEBI" id="CHEBI:11851"/>
    </ligand>
</feature>
<sequence length="264" mass="28525">MKKITIGNLQAMKGKEKIAMITAYDALFAKIFDDEVDMILVGDSLNMSFNGKSETIGIGLEEMIYHAKAVKVGCKRAYLVVDMPFGSTVTPQITLESAVKIYKETGCDAVKIEGGANMAETIKLLSQNGIAVMAHIGLKPQTSRALGGYKISGRDENSVNELINDALILQEAGAVLFLIEGTVSEAAAEVTKRLGVPTIGIGSGVSCDGQVLVWSDAFGFFDEFQPKFVKRFLNGAELIKGALKEYVNEVKTSQFPSSAYEYKK</sequence>
<comment type="function">
    <text evidence="6 7">Catalyzes the reversible reaction in which hydroxymethyl group from 5,10-methylenetetrahydrofolate is transferred onto alpha-ketoisovalerate to form ketopantoate.</text>
</comment>
<evidence type="ECO:0000256" key="4">
    <source>
        <dbReference type="ARBA" id="ARBA00022655"/>
    </source>
</evidence>
<evidence type="ECO:0000256" key="1">
    <source>
        <dbReference type="ARBA" id="ARBA00005033"/>
    </source>
</evidence>
<evidence type="ECO:0000256" key="5">
    <source>
        <dbReference type="ARBA" id="ARBA00022679"/>
    </source>
</evidence>
<organism evidence="11 12">
    <name type="scientific">Campylobacter iguaniorum</name>
    <dbReference type="NCBI Taxonomy" id="1244531"/>
    <lineage>
        <taxon>Bacteria</taxon>
        <taxon>Pseudomonadati</taxon>
        <taxon>Campylobacterota</taxon>
        <taxon>Epsilonproteobacteria</taxon>
        <taxon>Campylobacterales</taxon>
        <taxon>Campylobacteraceae</taxon>
        <taxon>Campylobacter</taxon>
    </lineage>
</organism>
<dbReference type="KEGG" id="caj:CIG1485E_0564"/>
<dbReference type="EMBL" id="CP009043">
    <property type="protein sequence ID" value="AII14429.1"/>
    <property type="molecule type" value="Genomic_DNA"/>
</dbReference>
<dbReference type="GO" id="GO:0015940">
    <property type="term" value="P:pantothenate biosynthetic process"/>
    <property type="evidence" value="ECO:0007669"/>
    <property type="project" value="UniProtKB-UniRule"/>
</dbReference>
<dbReference type="STRING" id="1244531.CIG2463D_0564"/>
<dbReference type="NCBIfam" id="NF001452">
    <property type="entry name" value="PRK00311.1"/>
    <property type="match status" value="1"/>
</dbReference>
<dbReference type="InterPro" id="IPR003700">
    <property type="entry name" value="Pantoate_hydroxy_MeTrfase"/>
</dbReference>
<dbReference type="InterPro" id="IPR015813">
    <property type="entry name" value="Pyrv/PenolPyrv_kinase-like_dom"/>
</dbReference>
<dbReference type="InterPro" id="IPR040442">
    <property type="entry name" value="Pyrv_kinase-like_dom_sf"/>
</dbReference>
<evidence type="ECO:0000256" key="8">
    <source>
        <dbReference type="PIRSR" id="PIRSR000388-1"/>
    </source>
</evidence>
<evidence type="ECO:0000256" key="2">
    <source>
        <dbReference type="ARBA" id="ARBA00008676"/>
    </source>
</evidence>
<dbReference type="OrthoDB" id="9781789at2"/>
<dbReference type="NCBIfam" id="TIGR00222">
    <property type="entry name" value="panB"/>
    <property type="match status" value="1"/>
</dbReference>
<comment type="subunit">
    <text evidence="3 7">Homodecamer; pentamer of dimers.</text>
</comment>
<accession>A0A076FF18</accession>
<evidence type="ECO:0000256" key="7">
    <source>
        <dbReference type="HAMAP-Rule" id="MF_00156"/>
    </source>
</evidence>
<dbReference type="CDD" id="cd06557">
    <property type="entry name" value="KPHMT-like"/>
    <property type="match status" value="1"/>
</dbReference>
<dbReference type="HOGENOM" id="CLU_036645_1_0_7"/>
<name>A0A076FF18_9BACT</name>
<dbReference type="GO" id="GO:0008168">
    <property type="term" value="F:methyltransferase activity"/>
    <property type="evidence" value="ECO:0007669"/>
    <property type="project" value="UniProtKB-KW"/>
</dbReference>
<evidence type="ECO:0000313" key="11">
    <source>
        <dbReference type="EMBL" id="AII14429.1"/>
    </source>
</evidence>
<dbReference type="SUPFAM" id="SSF51621">
    <property type="entry name" value="Phosphoenolpyruvate/pyruvate domain"/>
    <property type="match status" value="1"/>
</dbReference>
<comment type="cofactor">
    <cofactor evidence="7 10">
        <name>Mg(2+)</name>
        <dbReference type="ChEBI" id="CHEBI:18420"/>
    </cofactor>
    <text evidence="7 10">Binds 1 Mg(2+) ion per subunit.</text>
</comment>
<dbReference type="AlphaFoldDB" id="A0A076FF18"/>
<evidence type="ECO:0000256" key="9">
    <source>
        <dbReference type="PIRSR" id="PIRSR000388-2"/>
    </source>
</evidence>